<dbReference type="NCBIfam" id="TIGR00016">
    <property type="entry name" value="ackA"/>
    <property type="match status" value="1"/>
</dbReference>
<dbReference type="Pfam" id="PF00871">
    <property type="entry name" value="Acetate_kinase"/>
    <property type="match status" value="1"/>
</dbReference>
<dbReference type="HAMAP" id="MF_00020">
    <property type="entry name" value="Acetate_kinase"/>
    <property type="match status" value="1"/>
</dbReference>
<evidence type="ECO:0000256" key="4">
    <source>
        <dbReference type="ARBA" id="ARBA00022777"/>
    </source>
</evidence>
<dbReference type="GO" id="GO:0005737">
    <property type="term" value="C:cytoplasm"/>
    <property type="evidence" value="ECO:0007669"/>
    <property type="project" value="UniProtKB-SubCell"/>
</dbReference>
<keyword evidence="9" id="KW-1185">Reference proteome</keyword>
<keyword evidence="3 6" id="KW-0547">Nucleotide-binding</keyword>
<evidence type="ECO:0000256" key="6">
    <source>
        <dbReference type="HAMAP-Rule" id="MF_00020"/>
    </source>
</evidence>
<dbReference type="PANTHER" id="PTHR21060">
    <property type="entry name" value="ACETATE KINASE"/>
    <property type="match status" value="1"/>
</dbReference>
<keyword evidence="4 6" id="KW-0418">Kinase</keyword>
<dbReference type="SUPFAM" id="SSF53067">
    <property type="entry name" value="Actin-like ATPase domain"/>
    <property type="match status" value="2"/>
</dbReference>
<dbReference type="EMBL" id="PUFO01000070">
    <property type="protein sequence ID" value="TDG75087.1"/>
    <property type="molecule type" value="Genomic_DNA"/>
</dbReference>
<dbReference type="Gene3D" id="3.30.420.40">
    <property type="match status" value="2"/>
</dbReference>
<evidence type="ECO:0000256" key="2">
    <source>
        <dbReference type="ARBA" id="ARBA00022679"/>
    </source>
</evidence>
<evidence type="ECO:0000256" key="7">
    <source>
        <dbReference type="RuleBase" id="RU003835"/>
    </source>
</evidence>
<comment type="function">
    <text evidence="6">Catalyzes the formation of acetyl phosphate from acetate and ATP. Can also catalyze the reverse reaction.</text>
</comment>
<dbReference type="GO" id="GO:0008776">
    <property type="term" value="F:acetate kinase activity"/>
    <property type="evidence" value="ECO:0007669"/>
    <property type="project" value="UniProtKB-UniRule"/>
</dbReference>
<comment type="similarity">
    <text evidence="1 6 7">Belongs to the acetokinase family.</text>
</comment>
<dbReference type="PIRSF" id="PIRSF000722">
    <property type="entry name" value="Acetate_prop_kin"/>
    <property type="match status" value="1"/>
</dbReference>
<sequence>MKKILIINAGSSSLKWKLFSMPEEIVVAEGHVERINLADSTVKLKFNGDKTKRTFDKLSMNDAVQNVLNSLVESKIVSQLDEIGSVGHRIVAGAAEFKSVTELTAPVIEKLKQLSDYAPLHNPMQVATVETLISYLPNTPQFAVFDSALFHQMAEETALFGIPYELSKQFYIRRYGEHGISHEYLACQTAALMRQAQADLNIITMHLGSGASISAFKNGKIYDTSMGLTPVTGVLMGTRSGDVDPSLVPFLMKRLDLDTPEEVINILNERSGLLGVSGLSSDMRDLNASENYQSELALQMFENQVVKQVGAYYAEMGGVDALVFSGGIGEKDDEMRRRILTRLSHLGVQIDPNLNEIGVEGQITVETSPIMALIVPTDEELAIVRQVFDKDKLDDKRLVH</sequence>
<dbReference type="InterPro" id="IPR000890">
    <property type="entry name" value="Aliphatic_acid_kin_short-chain"/>
</dbReference>
<dbReference type="EC" id="2.7.2.1" evidence="6"/>
<organism evidence="8 9">
    <name type="scientific">Secundilactobacillus malefermentans</name>
    <dbReference type="NCBI Taxonomy" id="176292"/>
    <lineage>
        <taxon>Bacteria</taxon>
        <taxon>Bacillati</taxon>
        <taxon>Bacillota</taxon>
        <taxon>Bacilli</taxon>
        <taxon>Lactobacillales</taxon>
        <taxon>Lactobacillaceae</taxon>
        <taxon>Secundilactobacillus</taxon>
    </lineage>
</organism>
<feature type="site" description="Transition state stabilizer" evidence="6">
    <location>
        <position position="178"/>
    </location>
</feature>
<feature type="binding site" evidence="6">
    <location>
        <position position="379"/>
    </location>
    <ligand>
        <name>Mg(2+)</name>
        <dbReference type="ChEBI" id="CHEBI:18420"/>
    </ligand>
</feature>
<dbReference type="PROSITE" id="PS01076">
    <property type="entry name" value="ACETATE_KINASE_2"/>
    <property type="match status" value="1"/>
</dbReference>
<dbReference type="AlphaFoldDB" id="A0A4R5NKG1"/>
<reference evidence="8 9" key="1">
    <citation type="journal article" date="2019" name="Appl. Microbiol. Biotechnol.">
        <title>Uncovering carbohydrate metabolism through a genotype-phenotype association study of 56 lactic acid bacteria genomes.</title>
        <authorList>
            <person name="Buron-Moles G."/>
            <person name="Chailyan A."/>
            <person name="Dolejs I."/>
            <person name="Forster J."/>
            <person name="Miks M.H."/>
        </authorList>
    </citation>
    <scope>NUCLEOTIDE SEQUENCE [LARGE SCALE GENOMIC DNA]</scope>
    <source>
        <strain evidence="8 9">ATCC 49373</strain>
    </source>
</reference>
<feature type="binding site" evidence="6">
    <location>
        <begin position="282"/>
        <end position="284"/>
    </location>
    <ligand>
        <name>ATP</name>
        <dbReference type="ChEBI" id="CHEBI:30616"/>
    </ligand>
</feature>
<feature type="binding site" evidence="6">
    <location>
        <begin position="206"/>
        <end position="210"/>
    </location>
    <ligand>
        <name>ATP</name>
        <dbReference type="ChEBI" id="CHEBI:30616"/>
    </ligand>
</feature>
<feature type="binding site" evidence="6">
    <location>
        <position position="8"/>
    </location>
    <ligand>
        <name>Mg(2+)</name>
        <dbReference type="ChEBI" id="CHEBI:18420"/>
    </ligand>
</feature>
<protein>
    <recommendedName>
        <fullName evidence="6">Acetate kinase</fullName>
        <ecNumber evidence="6">2.7.2.1</ecNumber>
    </recommendedName>
    <alternativeName>
        <fullName evidence="6">Acetokinase</fullName>
    </alternativeName>
</protein>
<comment type="subcellular location">
    <subcellularLocation>
        <location evidence="6">Cytoplasm</location>
    </subcellularLocation>
</comment>
<feature type="binding site" evidence="6">
    <location>
        <position position="15"/>
    </location>
    <ligand>
        <name>ATP</name>
        <dbReference type="ChEBI" id="CHEBI:30616"/>
    </ligand>
</feature>
<dbReference type="Proteomes" id="UP000294854">
    <property type="component" value="Unassembled WGS sequence"/>
</dbReference>
<keyword evidence="6" id="KW-0963">Cytoplasm</keyword>
<dbReference type="GO" id="GO:0005524">
    <property type="term" value="F:ATP binding"/>
    <property type="evidence" value="ECO:0007669"/>
    <property type="project" value="UniProtKB-KW"/>
</dbReference>
<evidence type="ECO:0000256" key="5">
    <source>
        <dbReference type="ARBA" id="ARBA00022840"/>
    </source>
</evidence>
<comment type="cofactor">
    <cofactor evidence="6">
        <name>Mg(2+)</name>
        <dbReference type="ChEBI" id="CHEBI:18420"/>
    </cofactor>
    <cofactor evidence="6">
        <name>Mn(2+)</name>
        <dbReference type="ChEBI" id="CHEBI:29035"/>
    </cofactor>
    <text evidence="6">Mg(2+). Can also accept Mn(2+).</text>
</comment>
<evidence type="ECO:0000313" key="9">
    <source>
        <dbReference type="Proteomes" id="UP000294854"/>
    </source>
</evidence>
<comment type="pathway">
    <text evidence="6">Metabolic intermediate biosynthesis; acetyl-CoA biosynthesis; acetyl-CoA from acetate: step 1/2.</text>
</comment>
<evidence type="ECO:0000313" key="8">
    <source>
        <dbReference type="EMBL" id="TDG75087.1"/>
    </source>
</evidence>
<keyword evidence="6" id="KW-0479">Metal-binding</keyword>
<comment type="caution">
    <text evidence="6">Lacks conserved residue(s) required for the propagation of feature annotation.</text>
</comment>
<feature type="active site" description="Proton donor/acceptor" evidence="6">
    <location>
        <position position="146"/>
    </location>
</feature>
<comment type="caution">
    <text evidence="8">The sequence shown here is derived from an EMBL/GenBank/DDBJ whole genome shotgun (WGS) entry which is preliminary data.</text>
</comment>
<dbReference type="OrthoDB" id="9802453at2"/>
<dbReference type="UniPathway" id="UPA00340">
    <property type="reaction ID" value="UER00458"/>
</dbReference>
<evidence type="ECO:0000256" key="1">
    <source>
        <dbReference type="ARBA" id="ARBA00008748"/>
    </source>
</evidence>
<evidence type="ECO:0000256" key="3">
    <source>
        <dbReference type="ARBA" id="ARBA00022741"/>
    </source>
</evidence>
<dbReference type="GO" id="GO:0000287">
    <property type="term" value="F:magnesium ion binding"/>
    <property type="evidence" value="ECO:0007669"/>
    <property type="project" value="UniProtKB-UniRule"/>
</dbReference>
<proteinExistence type="inferred from homology"/>
<dbReference type="GO" id="GO:0006083">
    <property type="term" value="P:acetate metabolic process"/>
    <property type="evidence" value="ECO:0007669"/>
    <property type="project" value="TreeGrafter"/>
</dbReference>
<dbReference type="RefSeq" id="WP_010619338.1">
    <property type="nucleotide sequence ID" value="NZ_PUFO01000070.1"/>
</dbReference>
<keyword evidence="6" id="KW-0460">Magnesium</keyword>
<dbReference type="STRING" id="1122149.FD44_GL000377"/>
<name>A0A4R5NKG1_9LACO</name>
<feature type="binding site" evidence="6">
    <location>
        <position position="89"/>
    </location>
    <ligand>
        <name>substrate</name>
    </ligand>
</feature>
<feature type="site" description="Transition state stabilizer" evidence="6">
    <location>
        <position position="239"/>
    </location>
</feature>
<dbReference type="InterPro" id="IPR004372">
    <property type="entry name" value="Ac/propionate_kinase"/>
</dbReference>
<dbReference type="PANTHER" id="PTHR21060:SF15">
    <property type="entry name" value="ACETATE KINASE-RELATED"/>
    <property type="match status" value="1"/>
</dbReference>
<dbReference type="InterPro" id="IPR023865">
    <property type="entry name" value="Aliphatic_acid_kinase_CS"/>
</dbReference>
<keyword evidence="2 6" id="KW-0808">Transferase</keyword>
<gene>
    <name evidence="6" type="primary">ackA</name>
    <name evidence="8" type="ORF">C5L31_001717</name>
</gene>
<keyword evidence="5 6" id="KW-0067">ATP-binding</keyword>
<comment type="subunit">
    <text evidence="6">Homodimer.</text>
</comment>
<dbReference type="PROSITE" id="PS01075">
    <property type="entry name" value="ACETATE_KINASE_1"/>
    <property type="match status" value="1"/>
</dbReference>
<dbReference type="GO" id="GO:0006085">
    <property type="term" value="P:acetyl-CoA biosynthetic process"/>
    <property type="evidence" value="ECO:0007669"/>
    <property type="project" value="UniProtKB-UniRule"/>
</dbReference>
<accession>A0A4R5NKG1</accession>
<dbReference type="PRINTS" id="PR00471">
    <property type="entry name" value="ACETATEKNASE"/>
</dbReference>
<comment type="catalytic activity">
    <reaction evidence="6">
        <text>acetate + ATP = acetyl phosphate + ADP</text>
        <dbReference type="Rhea" id="RHEA:11352"/>
        <dbReference type="ChEBI" id="CHEBI:22191"/>
        <dbReference type="ChEBI" id="CHEBI:30089"/>
        <dbReference type="ChEBI" id="CHEBI:30616"/>
        <dbReference type="ChEBI" id="CHEBI:456216"/>
        <dbReference type="EC" id="2.7.2.1"/>
    </reaction>
</comment>
<dbReference type="InterPro" id="IPR043129">
    <property type="entry name" value="ATPase_NBD"/>
</dbReference>